<feature type="transmembrane region" description="Helical" evidence="7">
    <location>
        <begin position="267"/>
        <end position="287"/>
    </location>
</feature>
<feature type="transmembrane region" description="Helical" evidence="7">
    <location>
        <begin position="143"/>
        <end position="163"/>
    </location>
</feature>
<evidence type="ECO:0000256" key="6">
    <source>
        <dbReference type="SAM" id="MobiDB-lite"/>
    </source>
</evidence>
<dbReference type="AlphaFoldDB" id="A0AAU1UHN5"/>
<dbReference type="GO" id="GO:0005886">
    <property type="term" value="C:plasma membrane"/>
    <property type="evidence" value="ECO:0007669"/>
    <property type="project" value="UniProtKB-SubCell"/>
</dbReference>
<feature type="transmembrane region" description="Helical" evidence="7">
    <location>
        <begin position="234"/>
        <end position="255"/>
    </location>
</feature>
<feature type="region of interest" description="Disordered" evidence="6">
    <location>
        <begin position="1"/>
        <end position="65"/>
    </location>
</feature>
<proteinExistence type="predicted"/>
<evidence type="ECO:0000313" key="9">
    <source>
        <dbReference type="EMBL" id="WTS16953.1"/>
    </source>
</evidence>
<keyword evidence="2" id="KW-0813">Transport</keyword>
<feature type="transmembrane region" description="Helical" evidence="7">
    <location>
        <begin position="307"/>
        <end position="334"/>
    </location>
</feature>
<dbReference type="Pfam" id="PF07690">
    <property type="entry name" value="MFS_1"/>
    <property type="match status" value="2"/>
</dbReference>
<feature type="domain" description="Major facilitator superfamily (MFS) profile" evidence="8">
    <location>
        <begin position="1"/>
        <end position="422"/>
    </location>
</feature>
<dbReference type="InterPro" id="IPR011701">
    <property type="entry name" value="MFS"/>
</dbReference>
<evidence type="ECO:0000259" key="8">
    <source>
        <dbReference type="PROSITE" id="PS50850"/>
    </source>
</evidence>
<dbReference type="GO" id="GO:0022857">
    <property type="term" value="F:transmembrane transporter activity"/>
    <property type="evidence" value="ECO:0007669"/>
    <property type="project" value="InterPro"/>
</dbReference>
<feature type="compositionally biased region" description="Basic residues" evidence="6">
    <location>
        <begin position="1"/>
        <end position="10"/>
    </location>
</feature>
<dbReference type="InterPro" id="IPR020846">
    <property type="entry name" value="MFS_dom"/>
</dbReference>
<feature type="transmembrane region" description="Helical" evidence="7">
    <location>
        <begin position="84"/>
        <end position="105"/>
    </location>
</feature>
<feature type="transmembrane region" description="Helical" evidence="7">
    <location>
        <begin position="393"/>
        <end position="414"/>
    </location>
</feature>
<protein>
    <submittedName>
        <fullName evidence="9">MFS transporter</fullName>
    </submittedName>
</protein>
<sequence>MPSRPRRPHTSRTGGGTSSRSRAPRWSTTRKQGCSPPSSPRSRQHSSSTTATSASSGPSASSRPSPLGPLWVWLADRFGRKRTLVLNNVVGAVLGILAGTSQTFLQLLLWNTLLAGVVACAQPITNSIIADSFDDRSRAKATGVYYGVLTAASSFLGPALALFSGTQDGWRWGMWVIGAICLLSSLLITAFYVDPGVGASEEKLADLDESNRTNKVTVKSVISLLRIPTFSVMMASRLLSGHLLITVFGVQFLVTERGFTNAVAARVLVPFGLGYVIATVLSGYAVAFLDRVMPHQGRVLFNKAARILFAVAALFGTQFAWQSIGVYAVFWALFGAFQGMNPPVNRPIIMSVVLPELRGQAFSIFLNFFRTIGWALFSLSAGFLANALGIEGVFLWVLVVLMLANGLLLGSLYFTYPKDVRRVDDELERRRAAAQGRAGKELS</sequence>
<keyword evidence="3 7" id="KW-0812">Transmembrane</keyword>
<dbReference type="InterPro" id="IPR044770">
    <property type="entry name" value="MFS_spinster-like"/>
</dbReference>
<feature type="transmembrane region" description="Helical" evidence="7">
    <location>
        <begin position="364"/>
        <end position="387"/>
    </location>
</feature>
<reference evidence="9" key="1">
    <citation type="submission" date="2022-10" db="EMBL/GenBank/DDBJ databases">
        <title>The complete genomes of actinobacterial strains from the NBC collection.</title>
        <authorList>
            <person name="Joergensen T.S."/>
            <person name="Alvarez Arevalo M."/>
            <person name="Sterndorff E.B."/>
            <person name="Faurdal D."/>
            <person name="Vuksanovic O."/>
            <person name="Mourched A.-S."/>
            <person name="Charusanti P."/>
            <person name="Shaw S."/>
            <person name="Blin K."/>
            <person name="Weber T."/>
        </authorList>
    </citation>
    <scope>NUCLEOTIDE SEQUENCE</scope>
    <source>
        <strain evidence="9">NBC_00119</strain>
    </source>
</reference>
<dbReference type="Gene3D" id="1.20.1250.20">
    <property type="entry name" value="MFS general substrate transporter like domains"/>
    <property type="match status" value="1"/>
</dbReference>
<dbReference type="InterPro" id="IPR036259">
    <property type="entry name" value="MFS_trans_sf"/>
</dbReference>
<evidence type="ECO:0000256" key="3">
    <source>
        <dbReference type="ARBA" id="ARBA00022692"/>
    </source>
</evidence>
<gene>
    <name evidence="9" type="ORF">OHU69_41455</name>
</gene>
<dbReference type="EMBL" id="CP108195">
    <property type="protein sequence ID" value="WTS16953.1"/>
    <property type="molecule type" value="Genomic_DNA"/>
</dbReference>
<feature type="transmembrane region" description="Helical" evidence="7">
    <location>
        <begin position="175"/>
        <end position="193"/>
    </location>
</feature>
<dbReference type="PANTHER" id="PTHR23505:SF52">
    <property type="entry name" value="MAJOR FACILITATOR SUPERFAMILY PROTEIN"/>
    <property type="match status" value="1"/>
</dbReference>
<keyword evidence="4 7" id="KW-1133">Transmembrane helix</keyword>
<accession>A0AAU1UHN5</accession>
<dbReference type="PANTHER" id="PTHR23505">
    <property type="entry name" value="SPINSTER"/>
    <property type="match status" value="1"/>
</dbReference>
<evidence type="ECO:0000256" key="5">
    <source>
        <dbReference type="ARBA" id="ARBA00023136"/>
    </source>
</evidence>
<organism evidence="9">
    <name type="scientific">Streptomyces sp. NBC_00119</name>
    <dbReference type="NCBI Taxonomy" id="2975659"/>
    <lineage>
        <taxon>Bacteria</taxon>
        <taxon>Bacillati</taxon>
        <taxon>Actinomycetota</taxon>
        <taxon>Actinomycetes</taxon>
        <taxon>Kitasatosporales</taxon>
        <taxon>Streptomycetaceae</taxon>
        <taxon>Streptomyces</taxon>
    </lineage>
</organism>
<name>A0AAU1UHN5_9ACTN</name>
<feature type="compositionally biased region" description="Low complexity" evidence="6">
    <location>
        <begin position="45"/>
        <end position="65"/>
    </location>
</feature>
<dbReference type="PROSITE" id="PS50850">
    <property type="entry name" value="MFS"/>
    <property type="match status" value="1"/>
</dbReference>
<dbReference type="SUPFAM" id="SSF103473">
    <property type="entry name" value="MFS general substrate transporter"/>
    <property type="match status" value="1"/>
</dbReference>
<evidence type="ECO:0000256" key="1">
    <source>
        <dbReference type="ARBA" id="ARBA00004651"/>
    </source>
</evidence>
<comment type="subcellular location">
    <subcellularLocation>
        <location evidence="1">Cell membrane</location>
        <topology evidence="1">Multi-pass membrane protein</topology>
    </subcellularLocation>
</comment>
<evidence type="ECO:0000256" key="4">
    <source>
        <dbReference type="ARBA" id="ARBA00022989"/>
    </source>
</evidence>
<keyword evidence="5 7" id="KW-0472">Membrane</keyword>
<evidence type="ECO:0000256" key="7">
    <source>
        <dbReference type="SAM" id="Phobius"/>
    </source>
</evidence>
<evidence type="ECO:0000256" key="2">
    <source>
        <dbReference type="ARBA" id="ARBA00022448"/>
    </source>
</evidence>